<gene>
    <name evidence="1" type="ORF">IEE83_25640</name>
</gene>
<dbReference type="Pfam" id="PF13366">
    <property type="entry name" value="PDDEXK_3"/>
    <property type="match status" value="1"/>
</dbReference>
<proteinExistence type="predicted"/>
<dbReference type="Proteomes" id="UP000634134">
    <property type="component" value="Unassembled WGS sequence"/>
</dbReference>
<accession>A0ABR9WIG2</accession>
<dbReference type="RefSeq" id="WP_194123606.1">
    <property type="nucleotide sequence ID" value="NZ_JACYGY010000002.1"/>
</dbReference>
<evidence type="ECO:0000313" key="1">
    <source>
        <dbReference type="EMBL" id="MBE9465277.1"/>
    </source>
</evidence>
<dbReference type="InterPro" id="IPR026350">
    <property type="entry name" value="GxxExxY"/>
</dbReference>
<evidence type="ECO:0000313" key="2">
    <source>
        <dbReference type="Proteomes" id="UP000634134"/>
    </source>
</evidence>
<organism evidence="1 2">
    <name type="scientific">Dyadobacter subterraneus</name>
    <dbReference type="NCBI Taxonomy" id="2773304"/>
    <lineage>
        <taxon>Bacteria</taxon>
        <taxon>Pseudomonadati</taxon>
        <taxon>Bacteroidota</taxon>
        <taxon>Cytophagia</taxon>
        <taxon>Cytophagales</taxon>
        <taxon>Spirosomataceae</taxon>
        <taxon>Dyadobacter</taxon>
    </lineage>
</organism>
<comment type="caution">
    <text evidence="1">The sequence shown here is derived from an EMBL/GenBank/DDBJ whole genome shotgun (WGS) entry which is preliminary data.</text>
</comment>
<reference evidence="2" key="1">
    <citation type="submission" date="2023-07" db="EMBL/GenBank/DDBJ databases">
        <title>Dyadobacter sp. nov 'subterranea' isolated from contaminted grondwater.</title>
        <authorList>
            <person name="Szabo I."/>
            <person name="Al-Omari J."/>
            <person name="Szerdahelyi S.G."/>
            <person name="Rado J."/>
        </authorList>
    </citation>
    <scope>NUCLEOTIDE SEQUENCE [LARGE SCALE GENOMIC DNA]</scope>
    <source>
        <strain evidence="2">UP-52</strain>
    </source>
</reference>
<dbReference type="NCBIfam" id="TIGR04256">
    <property type="entry name" value="GxxExxY"/>
    <property type="match status" value="1"/>
</dbReference>
<name>A0ABR9WIG2_9BACT</name>
<protein>
    <submittedName>
        <fullName evidence="1">GxxExxY protein</fullName>
    </submittedName>
</protein>
<sequence length="130" mass="14678">MDAMDIFENGVAKQIYFCALKVHKTLGPGLLESAYEECLYYEIKKEGLFVEKQKALPLVYEDIRLEVGYRIDLLVENCVIVEIKAVEALNDVHTAQLLTYLKLTNCKLGLLINFNVALIKNGVKRLADGL</sequence>
<dbReference type="EMBL" id="JACYGY010000002">
    <property type="protein sequence ID" value="MBE9465277.1"/>
    <property type="molecule type" value="Genomic_DNA"/>
</dbReference>
<keyword evidence="2" id="KW-1185">Reference proteome</keyword>